<feature type="domain" description="Response regulatory" evidence="11">
    <location>
        <begin position="5"/>
        <end position="120"/>
    </location>
</feature>
<dbReference type="InterPro" id="IPR000014">
    <property type="entry name" value="PAS"/>
</dbReference>
<dbReference type="Gene3D" id="3.40.50.2300">
    <property type="match status" value="1"/>
</dbReference>
<dbReference type="SUPFAM" id="SSF55785">
    <property type="entry name" value="PYP-like sensor domain (PAS domain)"/>
    <property type="match status" value="1"/>
</dbReference>
<comment type="caution">
    <text evidence="13">The sequence shown here is derived from an EMBL/GenBank/DDBJ whole genome shotgun (WGS) entry which is preliminary data.</text>
</comment>
<dbReference type="PANTHER" id="PTHR24421:SF10">
    <property type="entry name" value="NITRATE_NITRITE SENSOR PROTEIN NARQ"/>
    <property type="match status" value="1"/>
</dbReference>
<dbReference type="GO" id="GO:0046983">
    <property type="term" value="F:protein dimerization activity"/>
    <property type="evidence" value="ECO:0007669"/>
    <property type="project" value="InterPro"/>
</dbReference>
<keyword evidence="14" id="KW-1185">Reference proteome</keyword>
<dbReference type="Proteomes" id="UP001319200">
    <property type="component" value="Unassembled WGS sequence"/>
</dbReference>
<feature type="modified residue" description="4-aspartylphosphate" evidence="9">
    <location>
        <position position="55"/>
    </location>
</feature>
<dbReference type="InterPro" id="IPR005467">
    <property type="entry name" value="His_kinase_dom"/>
</dbReference>
<dbReference type="SUPFAM" id="SSF52172">
    <property type="entry name" value="CheY-like"/>
    <property type="match status" value="1"/>
</dbReference>
<evidence type="ECO:0000256" key="7">
    <source>
        <dbReference type="ARBA" id="ARBA00022840"/>
    </source>
</evidence>
<evidence type="ECO:0000256" key="8">
    <source>
        <dbReference type="ARBA" id="ARBA00023012"/>
    </source>
</evidence>
<dbReference type="NCBIfam" id="TIGR00229">
    <property type="entry name" value="sensory_box"/>
    <property type="match status" value="1"/>
</dbReference>
<dbReference type="SMART" id="SM00448">
    <property type="entry name" value="REC"/>
    <property type="match status" value="1"/>
</dbReference>
<dbReference type="Pfam" id="PF02518">
    <property type="entry name" value="HATPase_c"/>
    <property type="match status" value="1"/>
</dbReference>
<evidence type="ECO:0000259" key="12">
    <source>
        <dbReference type="PROSITE" id="PS50112"/>
    </source>
</evidence>
<dbReference type="SUPFAM" id="SSF55874">
    <property type="entry name" value="ATPase domain of HSP90 chaperone/DNA topoisomerase II/histidine kinase"/>
    <property type="match status" value="1"/>
</dbReference>
<proteinExistence type="predicted"/>
<sequence>MSKAGILIVEDSFIVAFHLRKTLESEGYEVMGIENSGEAAIAFIEKQRPALVLMDIMLGGRLDGIETTRTIRSRYHLPVIYITALTDKETIQRAKITEPYGYLTKPFEDREVFTVVEMALYKHEIELKLRQSEEKFFSTVRSISDAVIIIDEQYRITYMNPSAEVITGWVLPKMSGRALQEIFLLRDSVTEEFPVNPFQCVLHQGKANTLPPNLVLLSGKGIERPIGEGSMSPVINERGKFIGMVIIFKDLSDKVEHEKLVKDFEKRHMAALLEGQEKERSRIAKDLHDGLGQTLNAIKMNLKLRGTTGDEMDTLSQLIDEAIQESIRISENLLPAKLKDFNLATCLRSLCNNIDRTSQVPVSFEALGNAGDIDQLQKINFYRIAQEAINNAIKHAQATAITVQLNEEDDRVQLTIEDDGKGFEKNTTYDQSLHHGLVNMRERAEIMGGKLTIESDTARGTLIIVEAPVNNLNVVYAKA</sequence>
<dbReference type="CDD" id="cd16917">
    <property type="entry name" value="HATPase_UhpB-NarQ-NarX-like"/>
    <property type="match status" value="1"/>
</dbReference>
<evidence type="ECO:0000256" key="5">
    <source>
        <dbReference type="ARBA" id="ARBA00022741"/>
    </source>
</evidence>
<dbReference type="PANTHER" id="PTHR24421">
    <property type="entry name" value="NITRATE/NITRITE SENSOR PROTEIN NARX-RELATED"/>
    <property type="match status" value="1"/>
</dbReference>
<evidence type="ECO:0000256" key="3">
    <source>
        <dbReference type="ARBA" id="ARBA00022553"/>
    </source>
</evidence>
<keyword evidence="3 9" id="KW-0597">Phosphoprotein</keyword>
<dbReference type="PROSITE" id="PS50110">
    <property type="entry name" value="RESPONSE_REGULATORY"/>
    <property type="match status" value="1"/>
</dbReference>
<dbReference type="GO" id="GO:0000155">
    <property type="term" value="F:phosphorelay sensor kinase activity"/>
    <property type="evidence" value="ECO:0007669"/>
    <property type="project" value="InterPro"/>
</dbReference>
<name>A0AAP2GMG5_9BACT</name>
<dbReference type="AlphaFoldDB" id="A0AAP2GMG5"/>
<organism evidence="13 14">
    <name type="scientific">Chryseosolibacter histidini</name>
    <dbReference type="NCBI Taxonomy" id="2782349"/>
    <lineage>
        <taxon>Bacteria</taxon>
        <taxon>Pseudomonadati</taxon>
        <taxon>Bacteroidota</taxon>
        <taxon>Cytophagia</taxon>
        <taxon>Cytophagales</taxon>
        <taxon>Chryseotaleaceae</taxon>
        <taxon>Chryseosolibacter</taxon>
    </lineage>
</organism>
<dbReference type="InterPro" id="IPR036890">
    <property type="entry name" value="HATPase_C_sf"/>
</dbReference>
<evidence type="ECO:0000256" key="6">
    <source>
        <dbReference type="ARBA" id="ARBA00022777"/>
    </source>
</evidence>
<evidence type="ECO:0000259" key="10">
    <source>
        <dbReference type="PROSITE" id="PS50109"/>
    </source>
</evidence>
<dbReference type="EMBL" id="JAHESF010000061">
    <property type="protein sequence ID" value="MBT1701244.1"/>
    <property type="molecule type" value="Genomic_DNA"/>
</dbReference>
<keyword evidence="4" id="KW-0808">Transferase</keyword>
<evidence type="ECO:0000259" key="11">
    <source>
        <dbReference type="PROSITE" id="PS50110"/>
    </source>
</evidence>
<dbReference type="GO" id="GO:0016020">
    <property type="term" value="C:membrane"/>
    <property type="evidence" value="ECO:0007669"/>
    <property type="project" value="InterPro"/>
</dbReference>
<dbReference type="InterPro" id="IPR050482">
    <property type="entry name" value="Sensor_HK_TwoCompSys"/>
</dbReference>
<evidence type="ECO:0000313" key="14">
    <source>
        <dbReference type="Proteomes" id="UP001319200"/>
    </source>
</evidence>
<dbReference type="InterPro" id="IPR011712">
    <property type="entry name" value="Sig_transdc_His_kin_sub3_dim/P"/>
</dbReference>
<keyword evidence="6" id="KW-0418">Kinase</keyword>
<comment type="catalytic activity">
    <reaction evidence="1">
        <text>ATP + protein L-histidine = ADP + protein N-phospho-L-histidine.</text>
        <dbReference type="EC" id="2.7.13.3"/>
    </reaction>
</comment>
<dbReference type="SMART" id="SM00091">
    <property type="entry name" value="PAS"/>
    <property type="match status" value="1"/>
</dbReference>
<dbReference type="Gene3D" id="3.30.565.10">
    <property type="entry name" value="Histidine kinase-like ATPase, C-terminal domain"/>
    <property type="match status" value="1"/>
</dbReference>
<keyword evidence="7" id="KW-0067">ATP-binding</keyword>
<feature type="domain" description="Histidine kinase" evidence="10">
    <location>
        <begin position="286"/>
        <end position="471"/>
    </location>
</feature>
<reference evidence="13 14" key="1">
    <citation type="submission" date="2021-05" db="EMBL/GenBank/DDBJ databases">
        <title>A Polyphasic approach of four new species of the genus Ohtaekwangia: Ohtaekwangia histidinii sp. nov., Ohtaekwangia cretensis sp. nov., Ohtaekwangia indiensis sp. nov., Ohtaekwangia reichenbachii sp. nov. from diverse environment.</title>
        <authorList>
            <person name="Octaviana S."/>
        </authorList>
    </citation>
    <scope>NUCLEOTIDE SEQUENCE [LARGE SCALE GENOMIC DNA]</scope>
    <source>
        <strain evidence="13 14">PWU4</strain>
    </source>
</reference>
<protein>
    <recommendedName>
        <fullName evidence="2">histidine kinase</fullName>
        <ecNumber evidence="2">2.7.13.3</ecNumber>
    </recommendedName>
</protein>
<evidence type="ECO:0000256" key="4">
    <source>
        <dbReference type="ARBA" id="ARBA00022679"/>
    </source>
</evidence>
<dbReference type="Pfam" id="PF07730">
    <property type="entry name" value="HisKA_3"/>
    <property type="match status" value="1"/>
</dbReference>
<dbReference type="InterPro" id="IPR003594">
    <property type="entry name" value="HATPase_dom"/>
</dbReference>
<dbReference type="GO" id="GO:0005524">
    <property type="term" value="F:ATP binding"/>
    <property type="evidence" value="ECO:0007669"/>
    <property type="project" value="UniProtKB-KW"/>
</dbReference>
<evidence type="ECO:0000313" key="13">
    <source>
        <dbReference type="EMBL" id="MBT1701244.1"/>
    </source>
</evidence>
<dbReference type="InterPro" id="IPR035965">
    <property type="entry name" value="PAS-like_dom_sf"/>
</dbReference>
<dbReference type="Gene3D" id="3.30.450.20">
    <property type="entry name" value="PAS domain"/>
    <property type="match status" value="1"/>
</dbReference>
<keyword evidence="8" id="KW-0902">Two-component regulatory system</keyword>
<dbReference type="CDD" id="cd17534">
    <property type="entry name" value="REC_DC-like"/>
    <property type="match status" value="1"/>
</dbReference>
<evidence type="ECO:0000256" key="9">
    <source>
        <dbReference type="PROSITE-ProRule" id="PRU00169"/>
    </source>
</evidence>
<accession>A0AAP2GMG5</accession>
<feature type="domain" description="PAS" evidence="12">
    <location>
        <begin position="132"/>
        <end position="183"/>
    </location>
</feature>
<dbReference type="RefSeq" id="WP_254169929.1">
    <property type="nucleotide sequence ID" value="NZ_JAHESF010000061.1"/>
</dbReference>
<gene>
    <name evidence="13" type="ORF">KK083_30410</name>
</gene>
<dbReference type="Pfam" id="PF13426">
    <property type="entry name" value="PAS_9"/>
    <property type="match status" value="1"/>
</dbReference>
<dbReference type="SMART" id="SM00387">
    <property type="entry name" value="HATPase_c"/>
    <property type="match status" value="1"/>
</dbReference>
<dbReference type="EC" id="2.7.13.3" evidence="2"/>
<dbReference type="PROSITE" id="PS50109">
    <property type="entry name" value="HIS_KIN"/>
    <property type="match status" value="1"/>
</dbReference>
<dbReference type="Pfam" id="PF00072">
    <property type="entry name" value="Response_reg"/>
    <property type="match status" value="1"/>
</dbReference>
<dbReference type="Gene3D" id="1.20.5.1930">
    <property type="match status" value="1"/>
</dbReference>
<evidence type="ECO:0000256" key="1">
    <source>
        <dbReference type="ARBA" id="ARBA00000085"/>
    </source>
</evidence>
<keyword evidence="5" id="KW-0547">Nucleotide-binding</keyword>
<dbReference type="InterPro" id="IPR011006">
    <property type="entry name" value="CheY-like_superfamily"/>
</dbReference>
<dbReference type="PROSITE" id="PS50112">
    <property type="entry name" value="PAS"/>
    <property type="match status" value="1"/>
</dbReference>
<evidence type="ECO:0000256" key="2">
    <source>
        <dbReference type="ARBA" id="ARBA00012438"/>
    </source>
</evidence>
<dbReference type="InterPro" id="IPR001789">
    <property type="entry name" value="Sig_transdc_resp-reg_receiver"/>
</dbReference>
<dbReference type="CDD" id="cd00130">
    <property type="entry name" value="PAS"/>
    <property type="match status" value="1"/>
</dbReference>